<keyword evidence="5" id="KW-1185">Reference proteome</keyword>
<evidence type="ECO:0000313" key="3">
    <source>
        <dbReference type="EMBL" id="CAG9131132.1"/>
    </source>
</evidence>
<dbReference type="InterPro" id="IPR008952">
    <property type="entry name" value="Tetraspanin_EC2_sf"/>
</dbReference>
<dbReference type="GO" id="GO:0016020">
    <property type="term" value="C:membrane"/>
    <property type="evidence" value="ECO:0007669"/>
    <property type="project" value="InterPro"/>
</dbReference>
<dbReference type="OrthoDB" id="10054572at2759"/>
<evidence type="ECO:0000313" key="5">
    <source>
        <dbReference type="Proteomes" id="UP000659654"/>
    </source>
</evidence>
<dbReference type="WBParaSite" id="BXY_0129900.1">
    <property type="protein sequence ID" value="BXY_0129900.1"/>
    <property type="gene ID" value="BXY_0129900"/>
</dbReference>
<accession>A0A1I7RKR5</accession>
<gene>
    <name evidence="2" type="ORF">BXYJ_LOCUS15105</name>
</gene>
<reference evidence="3" key="2">
    <citation type="submission" date="2020-08" db="EMBL/GenBank/DDBJ databases">
        <authorList>
            <person name="Kikuchi T."/>
        </authorList>
    </citation>
    <scope>NUCLEOTIDE SEQUENCE</scope>
    <source>
        <strain evidence="2">Ka4C1</strain>
    </source>
</reference>
<feature type="transmembrane region" description="Helical" evidence="1">
    <location>
        <begin position="7"/>
        <end position="32"/>
    </location>
</feature>
<reference evidence="6" key="1">
    <citation type="submission" date="2016-11" db="UniProtKB">
        <authorList>
            <consortium name="WormBaseParasite"/>
        </authorList>
    </citation>
    <scope>IDENTIFICATION</scope>
</reference>
<evidence type="ECO:0000313" key="2">
    <source>
        <dbReference type="EMBL" id="CAD5235014.1"/>
    </source>
</evidence>
<evidence type="ECO:0000313" key="6">
    <source>
        <dbReference type="WBParaSite" id="BXY_0129900.1"/>
    </source>
</evidence>
<keyword evidence="1" id="KW-0472">Membrane</keyword>
<dbReference type="AlphaFoldDB" id="A0A1I7RKR5"/>
<evidence type="ECO:0000313" key="4">
    <source>
        <dbReference type="Proteomes" id="UP000095284"/>
    </source>
</evidence>
<feature type="transmembrane region" description="Helical" evidence="1">
    <location>
        <begin position="38"/>
        <end position="60"/>
    </location>
</feature>
<feature type="transmembrane region" description="Helical" evidence="1">
    <location>
        <begin position="182"/>
        <end position="203"/>
    </location>
</feature>
<proteinExistence type="predicted"/>
<dbReference type="Proteomes" id="UP000659654">
    <property type="component" value="Unassembled WGS sequence"/>
</dbReference>
<dbReference type="EMBL" id="CAJFCV020000006">
    <property type="protein sequence ID" value="CAG9131132.1"/>
    <property type="molecule type" value="Genomic_DNA"/>
</dbReference>
<name>A0A1I7RKR5_BURXY</name>
<evidence type="ECO:0000256" key="1">
    <source>
        <dbReference type="SAM" id="Phobius"/>
    </source>
</evidence>
<dbReference type="Proteomes" id="UP000582659">
    <property type="component" value="Unassembled WGS sequence"/>
</dbReference>
<sequence>MALDGDLIVLFHSFLSAFCTLVALFGLWDIFLATYEEFLISIFCLVIIIEVIIGGFILVFNRRECQLRDSITFYLGPLLICSAVINLTSSLVITFFIFKMSSDSEALLQIIKIGYGSPWYTKITGAWDRLQENNGCCGIYGPKDYRETDWYIHQHTFPPLRTPESCSASVIGCYPSLRSQTLWMGSLFSLVTSFSTIIKVRIFKSILYENNPRFRLQADSFSA</sequence>
<dbReference type="SUPFAM" id="SSF48652">
    <property type="entry name" value="Tetraspanin"/>
    <property type="match status" value="1"/>
</dbReference>
<protein>
    <submittedName>
        <fullName evidence="2">(pine wood nematode) hypothetical protein</fullName>
    </submittedName>
</protein>
<dbReference type="EMBL" id="CAJFDI010000006">
    <property type="protein sequence ID" value="CAD5235014.1"/>
    <property type="molecule type" value="Genomic_DNA"/>
</dbReference>
<dbReference type="Proteomes" id="UP000095284">
    <property type="component" value="Unplaced"/>
</dbReference>
<feature type="transmembrane region" description="Helical" evidence="1">
    <location>
        <begin position="72"/>
        <end position="98"/>
    </location>
</feature>
<dbReference type="Gene3D" id="1.10.1450.10">
    <property type="entry name" value="Tetraspanin"/>
    <property type="match status" value="1"/>
</dbReference>
<keyword evidence="1" id="KW-0812">Transmembrane</keyword>
<organism evidence="4 6">
    <name type="scientific">Bursaphelenchus xylophilus</name>
    <name type="common">Pinewood nematode worm</name>
    <name type="synonym">Aphelenchoides xylophilus</name>
    <dbReference type="NCBI Taxonomy" id="6326"/>
    <lineage>
        <taxon>Eukaryota</taxon>
        <taxon>Metazoa</taxon>
        <taxon>Ecdysozoa</taxon>
        <taxon>Nematoda</taxon>
        <taxon>Chromadorea</taxon>
        <taxon>Rhabditida</taxon>
        <taxon>Tylenchina</taxon>
        <taxon>Tylenchomorpha</taxon>
        <taxon>Aphelenchoidea</taxon>
        <taxon>Aphelenchoididae</taxon>
        <taxon>Bursaphelenchus</taxon>
    </lineage>
</organism>
<keyword evidence="1" id="KW-1133">Transmembrane helix</keyword>